<dbReference type="InterPro" id="IPR017853">
    <property type="entry name" value="GH"/>
</dbReference>
<accession>A0AAE4FRW7</accession>
<dbReference type="Gene3D" id="3.20.20.300">
    <property type="entry name" value="Glycoside hydrolase, family 3, N-terminal domain"/>
    <property type="match status" value="1"/>
</dbReference>
<comment type="caution">
    <text evidence="8">The sequence shown here is derived from an EMBL/GenBank/DDBJ whole genome shotgun (WGS) entry which is preliminary data.</text>
</comment>
<comment type="similarity">
    <text evidence="2">Belongs to the glycosyl hydrolase 3 family.</text>
</comment>
<evidence type="ECO:0000313" key="9">
    <source>
        <dbReference type="Proteomes" id="UP001268256"/>
    </source>
</evidence>
<feature type="domain" description="Glycoside hydrolase family 3 N-terminal" evidence="6">
    <location>
        <begin position="22"/>
        <end position="343"/>
    </location>
</feature>
<sequence length="527" mass="57133">MVEVKMPSLELEQLSLPQLVAQMVVVRASGHIFDQQIQYPAWEPPVDILNHWVKELGVGGVIFLGGSAAELVHRCQGLQSQAPVPLLLAADIEEGVGQRFSGGVEFPPPLALAEIAKTQPELAQNYATQMGACTAREALNIGLNWVLAPVVDVNNNPANPVINVRAFGETPAIVSQLASAFIQGARTYPVLTTAKHFPGHGDTATDSHLDLPVLPHDRNRLETLEWPPFRAAIAAGVDTIMSAHLLIPALDAILPATLSYQALTEELRLNLGFQGLIVTDALVMGAIANRYGANQAPVMAVKAGADILLMPVDPPGAIQAVVEAVEAGEISRQRIEASVTRIFAAKARIFSKPSDFGLDSLSQVEDWQLSEDILRASQIVSDQACSALEIGNGINCLIVDDWLHQDYLSRNAPAVKLPVEFGFRELELIDRHIRLEQFNQRAQQPTLVQVFSRGNPFRGLAGLSQQAQAKLQQLIASDNFAGIVIYGSPYVLDSIKPNLPEDIAYVFSYGHSLLAQNLAIETLFRHP</sequence>
<evidence type="ECO:0000256" key="1">
    <source>
        <dbReference type="ARBA" id="ARBA00001231"/>
    </source>
</evidence>
<evidence type="ECO:0000259" key="7">
    <source>
        <dbReference type="Pfam" id="PF18034"/>
    </source>
</evidence>
<dbReference type="Pfam" id="PF18034">
    <property type="entry name" value="Bac_GH3_C"/>
    <property type="match status" value="1"/>
</dbReference>
<dbReference type="PANTHER" id="PTHR30480">
    <property type="entry name" value="BETA-HEXOSAMINIDASE-RELATED"/>
    <property type="match status" value="1"/>
</dbReference>
<name>A0AAE4FRW7_9CYAN</name>
<keyword evidence="5" id="KW-0326">Glycosidase</keyword>
<dbReference type="GO" id="GO:0009254">
    <property type="term" value="P:peptidoglycan turnover"/>
    <property type="evidence" value="ECO:0007669"/>
    <property type="project" value="TreeGrafter"/>
</dbReference>
<dbReference type="Proteomes" id="UP001268256">
    <property type="component" value="Unassembled WGS sequence"/>
</dbReference>
<dbReference type="SUPFAM" id="SSF51445">
    <property type="entry name" value="(Trans)glycosidases"/>
    <property type="match status" value="1"/>
</dbReference>
<dbReference type="GO" id="GO:0004563">
    <property type="term" value="F:beta-N-acetylhexosaminidase activity"/>
    <property type="evidence" value="ECO:0007669"/>
    <property type="project" value="UniProtKB-EC"/>
</dbReference>
<keyword evidence="4 8" id="KW-0378">Hydrolase</keyword>
<evidence type="ECO:0000256" key="4">
    <source>
        <dbReference type="ARBA" id="ARBA00022801"/>
    </source>
</evidence>
<evidence type="ECO:0000256" key="2">
    <source>
        <dbReference type="ARBA" id="ARBA00005336"/>
    </source>
</evidence>
<comment type="catalytic activity">
    <reaction evidence="1">
        <text>Hydrolysis of terminal non-reducing N-acetyl-D-hexosamine residues in N-acetyl-beta-D-hexosaminides.</text>
        <dbReference type="EC" id="3.2.1.52"/>
    </reaction>
</comment>
<dbReference type="EMBL" id="JAVMIP010000004">
    <property type="protein sequence ID" value="MDS3860422.1"/>
    <property type="molecule type" value="Genomic_DNA"/>
</dbReference>
<feature type="domain" description="Bacterial Glycosyl hydrolase family 3 C-terminal" evidence="7">
    <location>
        <begin position="392"/>
        <end position="525"/>
    </location>
</feature>
<dbReference type="AlphaFoldDB" id="A0AAE4FRW7"/>
<dbReference type="InterPro" id="IPR050226">
    <property type="entry name" value="NagZ_Beta-hexosaminidase"/>
</dbReference>
<dbReference type="Gene3D" id="3.40.50.10870">
    <property type="entry name" value="Glycosyl hydrolase family 3"/>
    <property type="match status" value="1"/>
</dbReference>
<dbReference type="Pfam" id="PF00933">
    <property type="entry name" value="Glyco_hydro_3"/>
    <property type="match status" value="1"/>
</dbReference>
<dbReference type="InterPro" id="IPR041518">
    <property type="entry name" value="Bac_GH3_C"/>
</dbReference>
<gene>
    <name evidence="8" type="ORF">RIF25_06325</name>
</gene>
<keyword evidence="9" id="KW-1185">Reference proteome</keyword>
<proteinExistence type="inferred from homology"/>
<dbReference type="EC" id="3.2.1.52" evidence="3"/>
<evidence type="ECO:0000259" key="6">
    <source>
        <dbReference type="Pfam" id="PF00933"/>
    </source>
</evidence>
<dbReference type="InterPro" id="IPR036962">
    <property type="entry name" value="Glyco_hydro_3_N_sf"/>
</dbReference>
<organism evidence="8 9">
    <name type="scientific">Pseudocalidococcus azoricus BACA0444</name>
    <dbReference type="NCBI Taxonomy" id="2918990"/>
    <lineage>
        <taxon>Bacteria</taxon>
        <taxon>Bacillati</taxon>
        <taxon>Cyanobacteriota</taxon>
        <taxon>Cyanophyceae</taxon>
        <taxon>Acaryochloridales</taxon>
        <taxon>Thermosynechococcaceae</taxon>
        <taxon>Pseudocalidococcus</taxon>
        <taxon>Pseudocalidococcus azoricus</taxon>
    </lineage>
</organism>
<evidence type="ECO:0000256" key="3">
    <source>
        <dbReference type="ARBA" id="ARBA00012663"/>
    </source>
</evidence>
<dbReference type="InterPro" id="IPR001764">
    <property type="entry name" value="Glyco_hydro_3_N"/>
</dbReference>
<evidence type="ECO:0000256" key="5">
    <source>
        <dbReference type="ARBA" id="ARBA00023295"/>
    </source>
</evidence>
<protein>
    <recommendedName>
        <fullName evidence="3">beta-N-acetylhexosaminidase</fullName>
        <ecNumber evidence="3">3.2.1.52</ecNumber>
    </recommendedName>
</protein>
<reference evidence="9" key="1">
    <citation type="submission" date="2023-07" db="EMBL/GenBank/DDBJ databases">
        <authorList>
            <person name="Luz R."/>
            <person name="Cordeiro R."/>
            <person name="Fonseca A."/>
            <person name="Goncalves V."/>
        </authorList>
    </citation>
    <scope>NUCLEOTIDE SEQUENCE [LARGE SCALE GENOMIC DNA]</scope>
    <source>
        <strain evidence="9">BACA0444</strain>
    </source>
</reference>
<dbReference type="PANTHER" id="PTHR30480:SF13">
    <property type="entry name" value="BETA-HEXOSAMINIDASE"/>
    <property type="match status" value="1"/>
</dbReference>
<dbReference type="GO" id="GO:0005975">
    <property type="term" value="P:carbohydrate metabolic process"/>
    <property type="evidence" value="ECO:0007669"/>
    <property type="project" value="InterPro"/>
</dbReference>
<evidence type="ECO:0000313" key="8">
    <source>
        <dbReference type="EMBL" id="MDS3860422.1"/>
    </source>
</evidence>